<dbReference type="WBParaSite" id="maker-unitig_30151-snap-gene-0.0-mRNA-1">
    <property type="protein sequence ID" value="maker-unitig_30151-snap-gene-0.0-mRNA-1"/>
    <property type="gene ID" value="maker-unitig_30151-snap-gene-0.0"/>
</dbReference>
<dbReference type="Proteomes" id="UP000095280">
    <property type="component" value="Unplaced"/>
</dbReference>
<keyword evidence="1" id="KW-1185">Reference proteome</keyword>
<evidence type="ECO:0000313" key="1">
    <source>
        <dbReference type="Proteomes" id="UP000095280"/>
    </source>
</evidence>
<accession>A0A1I8FDZ1</accession>
<proteinExistence type="predicted"/>
<sequence length="61" mass="6713">MLSFSLPCSLALSTTLLTKQINIFPILVGTLASINREQANEDSTERPGWHVPCACQPKLTR</sequence>
<organism evidence="1 2">
    <name type="scientific">Macrostomum lignano</name>
    <dbReference type="NCBI Taxonomy" id="282301"/>
    <lineage>
        <taxon>Eukaryota</taxon>
        <taxon>Metazoa</taxon>
        <taxon>Spiralia</taxon>
        <taxon>Lophotrochozoa</taxon>
        <taxon>Platyhelminthes</taxon>
        <taxon>Rhabditophora</taxon>
        <taxon>Macrostomorpha</taxon>
        <taxon>Macrostomida</taxon>
        <taxon>Macrostomidae</taxon>
        <taxon>Macrostomum</taxon>
    </lineage>
</organism>
<reference evidence="2" key="1">
    <citation type="submission" date="2016-11" db="UniProtKB">
        <authorList>
            <consortium name="WormBaseParasite"/>
        </authorList>
    </citation>
    <scope>IDENTIFICATION</scope>
</reference>
<evidence type="ECO:0000313" key="2">
    <source>
        <dbReference type="WBParaSite" id="maker-unitig_30151-snap-gene-0.0-mRNA-1"/>
    </source>
</evidence>
<dbReference type="AlphaFoldDB" id="A0A1I8FDZ1"/>
<protein>
    <submittedName>
        <fullName evidence="2">Secreted protein</fullName>
    </submittedName>
</protein>
<name>A0A1I8FDZ1_9PLAT</name>